<accession>A0A7Y3T438</accession>
<dbReference type="RefSeq" id="WP_171379959.1">
    <property type="nucleotide sequence ID" value="NZ_PKQI01000002.1"/>
</dbReference>
<dbReference type="InterPro" id="IPR001387">
    <property type="entry name" value="Cro/C1-type_HTH"/>
</dbReference>
<gene>
    <name evidence="2" type="ORF">EHE22_09645</name>
</gene>
<dbReference type="GO" id="GO:0003677">
    <property type="term" value="F:DNA binding"/>
    <property type="evidence" value="ECO:0007669"/>
    <property type="project" value="InterPro"/>
</dbReference>
<dbReference type="SUPFAM" id="SSF47413">
    <property type="entry name" value="lambda repressor-like DNA-binding domains"/>
    <property type="match status" value="1"/>
</dbReference>
<dbReference type="PROSITE" id="PS50943">
    <property type="entry name" value="HTH_CROC1"/>
    <property type="match status" value="1"/>
</dbReference>
<dbReference type="CDD" id="cd00093">
    <property type="entry name" value="HTH_XRE"/>
    <property type="match status" value="1"/>
</dbReference>
<name>A0A7Y3T438_9HYPH</name>
<organism evidence="2 3">
    <name type="scientific">Brucella pseudogrignonensis</name>
    <dbReference type="NCBI Taxonomy" id="419475"/>
    <lineage>
        <taxon>Bacteria</taxon>
        <taxon>Pseudomonadati</taxon>
        <taxon>Pseudomonadota</taxon>
        <taxon>Alphaproteobacteria</taxon>
        <taxon>Hyphomicrobiales</taxon>
        <taxon>Brucellaceae</taxon>
        <taxon>Brucella/Ochrobactrum group</taxon>
        <taxon>Brucella</taxon>
    </lineage>
</organism>
<reference evidence="2 3" key="1">
    <citation type="submission" date="2018-11" db="EMBL/GenBank/DDBJ databases">
        <title>Genome sequencing and analysis.</title>
        <authorList>
            <person name="Huang Y.-T."/>
        </authorList>
    </citation>
    <scope>NUCLEOTIDE SEQUENCE [LARGE SCALE GENOMIC DNA]</scope>
    <source>
        <strain evidence="2 3">SHIN</strain>
    </source>
</reference>
<dbReference type="SMART" id="SM00530">
    <property type="entry name" value="HTH_XRE"/>
    <property type="match status" value="1"/>
</dbReference>
<proteinExistence type="predicted"/>
<sequence>MARPEKIKTPLGQRLTDVRKALGYETRAPFAELLSIPLETLGGYERGIREPDSNYMAMYHDRFGIDLTWLLTGGGEMFADLSKAPASSRAINKRLMHKLARLAREVRKELGAGVHGETITEDAADLYNELLTLVNGVNDMEEVEVTLPRLRLMFKRKLQEQSGDQEEGRNIA</sequence>
<comment type="caution">
    <text evidence="2">The sequence shown here is derived from an EMBL/GenBank/DDBJ whole genome shotgun (WGS) entry which is preliminary data.</text>
</comment>
<dbReference type="EMBL" id="PKQI01000002">
    <property type="protein sequence ID" value="NNV20689.1"/>
    <property type="molecule type" value="Genomic_DNA"/>
</dbReference>
<protein>
    <submittedName>
        <fullName evidence="2">XRE family transcriptional regulator</fullName>
    </submittedName>
</protein>
<dbReference type="Gene3D" id="1.10.260.40">
    <property type="entry name" value="lambda repressor-like DNA-binding domains"/>
    <property type="match status" value="1"/>
</dbReference>
<evidence type="ECO:0000313" key="3">
    <source>
        <dbReference type="Proteomes" id="UP000526233"/>
    </source>
</evidence>
<evidence type="ECO:0000259" key="1">
    <source>
        <dbReference type="PROSITE" id="PS50943"/>
    </source>
</evidence>
<dbReference type="AlphaFoldDB" id="A0A7Y3T438"/>
<feature type="domain" description="HTH cro/C1-type" evidence="1">
    <location>
        <begin position="30"/>
        <end position="70"/>
    </location>
</feature>
<evidence type="ECO:0000313" key="2">
    <source>
        <dbReference type="EMBL" id="NNV20689.1"/>
    </source>
</evidence>
<dbReference type="Proteomes" id="UP000526233">
    <property type="component" value="Unassembled WGS sequence"/>
</dbReference>
<dbReference type="InterPro" id="IPR010982">
    <property type="entry name" value="Lambda_DNA-bd_dom_sf"/>
</dbReference>